<dbReference type="Proteomes" id="UP000245489">
    <property type="component" value="Unassembled WGS sequence"/>
</dbReference>
<dbReference type="OrthoDB" id="597477at2"/>
<dbReference type="AlphaFoldDB" id="A0A316EWP7"/>
<keyword evidence="3" id="KW-1185">Reference proteome</keyword>
<comment type="similarity">
    <text evidence="1">Belongs to the short-chain dehydrogenases/reductases (SDR) family.</text>
</comment>
<dbReference type="InterPro" id="IPR036291">
    <property type="entry name" value="NAD(P)-bd_dom_sf"/>
</dbReference>
<organism evidence="2 3">
    <name type="scientific">Arcicella aurantiaca</name>
    <dbReference type="NCBI Taxonomy" id="591202"/>
    <lineage>
        <taxon>Bacteria</taxon>
        <taxon>Pseudomonadati</taxon>
        <taxon>Bacteroidota</taxon>
        <taxon>Cytophagia</taxon>
        <taxon>Cytophagales</taxon>
        <taxon>Flectobacillaceae</taxon>
        <taxon>Arcicella</taxon>
    </lineage>
</organism>
<name>A0A316EWP7_9BACT</name>
<evidence type="ECO:0000256" key="1">
    <source>
        <dbReference type="ARBA" id="ARBA00006484"/>
    </source>
</evidence>
<dbReference type="EMBL" id="QGGO01000006">
    <property type="protein sequence ID" value="PWK27601.1"/>
    <property type="molecule type" value="Genomic_DNA"/>
</dbReference>
<dbReference type="InterPro" id="IPR002347">
    <property type="entry name" value="SDR_fam"/>
</dbReference>
<dbReference type="Pfam" id="PF13561">
    <property type="entry name" value="adh_short_C2"/>
    <property type="match status" value="1"/>
</dbReference>
<comment type="caution">
    <text evidence="2">The sequence shown here is derived from an EMBL/GenBank/DDBJ whole genome shotgun (WGS) entry which is preliminary data.</text>
</comment>
<dbReference type="PANTHER" id="PTHR42760">
    <property type="entry name" value="SHORT-CHAIN DEHYDROGENASES/REDUCTASES FAMILY MEMBER"/>
    <property type="match status" value="1"/>
</dbReference>
<dbReference type="GO" id="GO:0016616">
    <property type="term" value="F:oxidoreductase activity, acting on the CH-OH group of donors, NAD or NADP as acceptor"/>
    <property type="evidence" value="ECO:0007669"/>
    <property type="project" value="TreeGrafter"/>
</dbReference>
<accession>A0A316EWP7</accession>
<sequence>MNDKNLKVAVVTGAARGIGFEIAQRFHSEGYHAIIIDNDYTTMEDCQNRLKGKNGYSYFLCDVSNPEQVKSTFEKITEQFPAIHALVNNAGIAIFKPAEEVTFEDWTAVMNVNLNGTFLCSQASLSALVLGKGSIVNIASISGVRASTLRIAYGTSKAAIMHLTKQQAVEYGNKGVRANAVAPGPVETEMAKLVHSADIRTSYADAIPLARYGSTEEISNMVYFLCSPQASYINGQIIAADGGFDAAGVGLPSLRV</sequence>
<dbReference type="CDD" id="cd05233">
    <property type="entry name" value="SDR_c"/>
    <property type="match status" value="1"/>
</dbReference>
<dbReference type="PANTHER" id="PTHR42760:SF123">
    <property type="entry name" value="OXIDOREDUCTASE"/>
    <property type="match status" value="1"/>
</dbReference>
<dbReference type="FunFam" id="3.40.50.720:FF:000084">
    <property type="entry name" value="Short-chain dehydrogenase reductase"/>
    <property type="match status" value="1"/>
</dbReference>
<gene>
    <name evidence="2" type="ORF">LV89_01492</name>
</gene>
<dbReference type="GO" id="GO:0030497">
    <property type="term" value="P:fatty acid elongation"/>
    <property type="evidence" value="ECO:0007669"/>
    <property type="project" value="TreeGrafter"/>
</dbReference>
<dbReference type="PRINTS" id="PR00080">
    <property type="entry name" value="SDRFAMILY"/>
</dbReference>
<protein>
    <submittedName>
        <fullName evidence="2">NAD(P)-dependent dehydrogenase (Short-subunit alcohol dehydrogenase family)</fullName>
    </submittedName>
</protein>
<evidence type="ECO:0000313" key="3">
    <source>
        <dbReference type="Proteomes" id="UP000245489"/>
    </source>
</evidence>
<dbReference type="SUPFAM" id="SSF51735">
    <property type="entry name" value="NAD(P)-binding Rossmann-fold domains"/>
    <property type="match status" value="1"/>
</dbReference>
<reference evidence="2 3" key="1">
    <citation type="submission" date="2018-05" db="EMBL/GenBank/DDBJ databases">
        <title>Genomic Encyclopedia of Archaeal and Bacterial Type Strains, Phase II (KMG-II): from individual species to whole genera.</title>
        <authorList>
            <person name="Goeker M."/>
        </authorList>
    </citation>
    <scope>NUCLEOTIDE SEQUENCE [LARGE SCALE GENOMIC DNA]</scope>
    <source>
        <strain evidence="2 3">DSM 22214</strain>
    </source>
</reference>
<dbReference type="RefSeq" id="WP_109742252.1">
    <property type="nucleotide sequence ID" value="NZ_QGGO01000006.1"/>
</dbReference>
<evidence type="ECO:0000313" key="2">
    <source>
        <dbReference type="EMBL" id="PWK27601.1"/>
    </source>
</evidence>
<dbReference type="InterPro" id="IPR020904">
    <property type="entry name" value="Sc_DH/Rdtase_CS"/>
</dbReference>
<dbReference type="Gene3D" id="3.40.50.720">
    <property type="entry name" value="NAD(P)-binding Rossmann-like Domain"/>
    <property type="match status" value="1"/>
</dbReference>
<dbReference type="PRINTS" id="PR00081">
    <property type="entry name" value="GDHRDH"/>
</dbReference>
<proteinExistence type="inferred from homology"/>
<dbReference type="PROSITE" id="PS00061">
    <property type="entry name" value="ADH_SHORT"/>
    <property type="match status" value="1"/>
</dbReference>